<organism evidence="2 3">
    <name type="scientific">Turicibacter sanguinis</name>
    <dbReference type="NCBI Taxonomy" id="154288"/>
    <lineage>
        <taxon>Bacteria</taxon>
        <taxon>Bacillati</taxon>
        <taxon>Bacillota</taxon>
        <taxon>Erysipelotrichia</taxon>
        <taxon>Erysipelotrichales</taxon>
        <taxon>Turicibacteraceae</taxon>
        <taxon>Turicibacter</taxon>
    </lineage>
</organism>
<feature type="compositionally biased region" description="Low complexity" evidence="1">
    <location>
        <begin position="68"/>
        <end position="117"/>
    </location>
</feature>
<evidence type="ECO:0000256" key="1">
    <source>
        <dbReference type="SAM" id="MobiDB-lite"/>
    </source>
</evidence>
<comment type="caution">
    <text evidence="2">The sequence shown here is derived from an EMBL/GenBank/DDBJ whole genome shotgun (WGS) entry which is preliminary data.</text>
</comment>
<name>A0A173SWI5_9FIRM</name>
<evidence type="ECO:0000313" key="3">
    <source>
        <dbReference type="Proteomes" id="UP000487649"/>
    </source>
</evidence>
<feature type="region of interest" description="Disordered" evidence="1">
    <location>
        <begin position="57"/>
        <end position="123"/>
    </location>
</feature>
<dbReference type="OrthoDB" id="1658709at2"/>
<dbReference type="RefSeq" id="WP_006783430.1">
    <property type="nucleotide sequence ID" value="NZ_CAJJOK010000011.1"/>
</dbReference>
<accession>A0A173SWI5</accession>
<protein>
    <submittedName>
        <fullName evidence="2">Uncharacterized protein</fullName>
    </submittedName>
</protein>
<reference evidence="2 3" key="1">
    <citation type="journal article" date="2019" name="Nat. Med.">
        <title>A library of human gut bacterial isolates paired with longitudinal multiomics data enables mechanistic microbiome research.</title>
        <authorList>
            <person name="Poyet M."/>
            <person name="Groussin M."/>
            <person name="Gibbons S.M."/>
            <person name="Avila-Pacheco J."/>
            <person name="Jiang X."/>
            <person name="Kearney S.M."/>
            <person name="Perrotta A.R."/>
            <person name="Berdy B."/>
            <person name="Zhao S."/>
            <person name="Lieberman T.D."/>
            <person name="Swanson P.K."/>
            <person name="Smith M."/>
            <person name="Roesemann S."/>
            <person name="Alexander J.E."/>
            <person name="Rich S.A."/>
            <person name="Livny J."/>
            <person name="Vlamakis H."/>
            <person name="Clish C."/>
            <person name="Bullock K."/>
            <person name="Deik A."/>
            <person name="Scott J."/>
            <person name="Pierce K.A."/>
            <person name="Xavier R.J."/>
            <person name="Alm E.J."/>
        </authorList>
    </citation>
    <scope>NUCLEOTIDE SEQUENCE [LARGE SCALE GENOMIC DNA]</scope>
    <source>
        <strain evidence="2 3">BIOML-A198</strain>
    </source>
</reference>
<gene>
    <name evidence="2" type="ORF">GMA92_10130</name>
</gene>
<feature type="region of interest" description="Disordered" evidence="1">
    <location>
        <begin position="1"/>
        <end position="28"/>
    </location>
</feature>
<dbReference type="Proteomes" id="UP000487649">
    <property type="component" value="Unassembled WGS sequence"/>
</dbReference>
<proteinExistence type="predicted"/>
<sequence length="270" mass="29370">MKESQLKQFRSKLNKTVEEIPESTPEEEMTHQLIEALSDKIDDMNLFISQTQALLSQSSLQNKSDVRSCSTESSTSNGNSNTSTSSDASSNQTASSCDCSTNTTSASTNSANTTSSNDTDERIGIVGSGIGGTAGSKKISPDTFLLGSSNYEYYSPDKTNYLYGFTNSEFFAFIGALDPIEYILVITVISILIATQLNTNEQQLVGGALIDIGVTIGNIVEQTLFQQARQNEINTKKRQAAFQTDISNIYNSLVTLQEEINALRDELNLD</sequence>
<dbReference type="EMBL" id="WMQE01000022">
    <property type="protein sequence ID" value="MTK21776.1"/>
    <property type="molecule type" value="Genomic_DNA"/>
</dbReference>
<evidence type="ECO:0000313" key="2">
    <source>
        <dbReference type="EMBL" id="MTK21776.1"/>
    </source>
</evidence>
<dbReference type="AlphaFoldDB" id="A0A173SWI5"/>